<evidence type="ECO:0000313" key="1">
    <source>
        <dbReference type="EMBL" id="CUS03508.2"/>
    </source>
</evidence>
<name>A0A160T3E5_9CHLR</name>
<dbReference type="AlphaFoldDB" id="A0A160T3E5"/>
<dbReference type="Proteomes" id="UP000215027">
    <property type="component" value="Chromosome I"/>
</dbReference>
<reference evidence="1" key="1">
    <citation type="submission" date="2016-01" db="EMBL/GenBank/DDBJ databases">
        <authorList>
            <person name="Mcilroy J.S."/>
            <person name="Karst M S."/>
            <person name="Albertsen M."/>
        </authorList>
    </citation>
    <scope>NUCLEOTIDE SEQUENCE</scope>
    <source>
        <strain evidence="1">Cfx-K</strain>
    </source>
</reference>
<evidence type="ECO:0000313" key="2">
    <source>
        <dbReference type="Proteomes" id="UP000215027"/>
    </source>
</evidence>
<proteinExistence type="predicted"/>
<keyword evidence="2" id="KW-1185">Reference proteome</keyword>
<accession>A0A160T3E5</accession>
<gene>
    <name evidence="1" type="ORF">CFX0092_A1630</name>
</gene>
<organism evidence="1 2">
    <name type="scientific">Candidatus Promineifilum breve</name>
    <dbReference type="NCBI Taxonomy" id="1806508"/>
    <lineage>
        <taxon>Bacteria</taxon>
        <taxon>Bacillati</taxon>
        <taxon>Chloroflexota</taxon>
        <taxon>Ardenticatenia</taxon>
        <taxon>Candidatus Promineifilales</taxon>
        <taxon>Candidatus Promineifilaceae</taxon>
        <taxon>Candidatus Promineifilum</taxon>
    </lineage>
</organism>
<dbReference type="KEGG" id="pbf:CFX0092_A1630"/>
<protein>
    <submittedName>
        <fullName evidence="1">Uncharacterized protein</fullName>
    </submittedName>
</protein>
<sequence length="60" mass="6589">MCFRFSNVIMATNSGDGITFGVAEKLTLYCCPIRGDDVYRPMRATKPLRRESSLGDGGGR</sequence>
<dbReference type="EMBL" id="LN890655">
    <property type="protein sequence ID" value="CUS03508.2"/>
    <property type="molecule type" value="Genomic_DNA"/>
</dbReference>